<sequence>MEIFSDVIHFDHQLFLILNGAFPRTWLDPIMTAVTDMGNGAYQFPIGLAIL</sequence>
<organism evidence="1">
    <name type="scientific">mine drainage metagenome</name>
    <dbReference type="NCBI Taxonomy" id="410659"/>
    <lineage>
        <taxon>unclassified sequences</taxon>
        <taxon>metagenomes</taxon>
        <taxon>ecological metagenomes</taxon>
    </lineage>
</organism>
<accession>T1CP53</accession>
<reference evidence="1" key="1">
    <citation type="submission" date="2013-08" db="EMBL/GenBank/DDBJ databases">
        <authorList>
            <person name="Mendez C."/>
            <person name="Richter M."/>
            <person name="Ferrer M."/>
            <person name="Sanchez J."/>
        </authorList>
    </citation>
    <scope>NUCLEOTIDE SEQUENCE</scope>
</reference>
<feature type="non-terminal residue" evidence="1">
    <location>
        <position position="51"/>
    </location>
</feature>
<gene>
    <name evidence="1" type="ORF">B1A_06105</name>
</gene>
<dbReference type="EMBL" id="AUZX01004439">
    <property type="protein sequence ID" value="EQD70820.1"/>
    <property type="molecule type" value="Genomic_DNA"/>
</dbReference>
<dbReference type="AlphaFoldDB" id="T1CP53"/>
<proteinExistence type="predicted"/>
<comment type="caution">
    <text evidence="1">The sequence shown here is derived from an EMBL/GenBank/DDBJ whole genome shotgun (WGS) entry which is preliminary data.</text>
</comment>
<reference evidence="1" key="2">
    <citation type="journal article" date="2014" name="ISME J.">
        <title>Microbial stratification in low pH oxic and suboxic macroscopic growths along an acid mine drainage.</title>
        <authorList>
            <person name="Mendez-Garcia C."/>
            <person name="Mesa V."/>
            <person name="Sprenger R.R."/>
            <person name="Richter M."/>
            <person name="Diez M.S."/>
            <person name="Solano J."/>
            <person name="Bargiela R."/>
            <person name="Golyshina O.V."/>
            <person name="Manteca A."/>
            <person name="Ramos J.L."/>
            <person name="Gallego J.R."/>
            <person name="Llorente I."/>
            <person name="Martins Dos Santos V.A."/>
            <person name="Jensen O.N."/>
            <person name="Pelaez A.I."/>
            <person name="Sanchez J."/>
            <person name="Ferrer M."/>
        </authorList>
    </citation>
    <scope>NUCLEOTIDE SEQUENCE</scope>
</reference>
<evidence type="ECO:0000313" key="1">
    <source>
        <dbReference type="EMBL" id="EQD70820.1"/>
    </source>
</evidence>
<protein>
    <submittedName>
        <fullName evidence="1">Phosphoesterase, PA-phosphatase</fullName>
    </submittedName>
</protein>
<name>T1CP53_9ZZZZ</name>